<dbReference type="STRING" id="619300.G3ALD6"/>
<dbReference type="AlphaFoldDB" id="G3ALD6"/>
<dbReference type="Pfam" id="PF13259">
    <property type="entry name" value="clamp_Gag1-like"/>
    <property type="match status" value="1"/>
</dbReference>
<evidence type="ECO:0000313" key="3">
    <source>
        <dbReference type="Proteomes" id="UP000000709"/>
    </source>
</evidence>
<dbReference type="PANTHER" id="PTHR28065">
    <property type="entry name" value="FREQUENIN"/>
    <property type="match status" value="1"/>
</dbReference>
<organism evidence="3">
    <name type="scientific">Spathaspora passalidarum (strain NRRL Y-27907 / 11-Y1)</name>
    <dbReference type="NCBI Taxonomy" id="619300"/>
    <lineage>
        <taxon>Eukaryota</taxon>
        <taxon>Fungi</taxon>
        <taxon>Dikarya</taxon>
        <taxon>Ascomycota</taxon>
        <taxon>Saccharomycotina</taxon>
        <taxon>Pichiomycetes</taxon>
        <taxon>Debaryomycetaceae</taxon>
        <taxon>Spathaspora</taxon>
    </lineage>
</organism>
<dbReference type="PANTHER" id="PTHR28065:SF1">
    <property type="entry name" value="DUF4050 DOMAIN-CONTAINING PROTEIN"/>
    <property type="match status" value="1"/>
</dbReference>
<dbReference type="InterPro" id="IPR025124">
    <property type="entry name" value="Gag1-like_clamp"/>
</dbReference>
<dbReference type="HOGENOM" id="CLU_049905_0_0_1"/>
<proteinExistence type="predicted"/>
<dbReference type="RefSeq" id="XP_007374694.1">
    <property type="nucleotide sequence ID" value="XM_007374632.1"/>
</dbReference>
<protein>
    <recommendedName>
        <fullName evidence="1">Gag1-like clamp domain-containing protein</fullName>
    </recommendedName>
</protein>
<gene>
    <name evidence="2" type="ORF">SPAPADRAFT_60485</name>
</gene>
<sequence length="201" mass="23399">MIRTNKGYNSTEEQFLKDFKKYKSLDNMAEAYSPKENPSDSAKVQTTLQDIIRQQYGDLREGSDDEDLEEDDTEYDISYHDLDLNQLRKEFEQLIVGNSDGNISSDTDTLFSQSNIGSTLWEYRRSKWLANNHPEKLEARLKSSSIDHIPKDTYVKIYNNLIDKSRQLKDSKRINLKDLIKIINAGWIAQEKWERAGRGLP</sequence>
<dbReference type="InterPro" id="IPR053274">
    <property type="entry name" value="Fluconazole_resistance"/>
</dbReference>
<evidence type="ECO:0000313" key="2">
    <source>
        <dbReference type="EMBL" id="EGW33179.1"/>
    </source>
</evidence>
<keyword evidence="3" id="KW-1185">Reference proteome</keyword>
<feature type="domain" description="Gag1-like clamp" evidence="1">
    <location>
        <begin position="113"/>
        <end position="194"/>
    </location>
</feature>
<dbReference type="GeneID" id="18873439"/>
<dbReference type="Proteomes" id="UP000000709">
    <property type="component" value="Unassembled WGS sequence"/>
</dbReference>
<name>G3ALD6_SPAPN</name>
<accession>G3ALD6</accession>
<dbReference type="KEGG" id="spaa:SPAPADRAFT_60485"/>
<dbReference type="InParanoid" id="G3ALD6"/>
<dbReference type="EMBL" id="GL996501">
    <property type="protein sequence ID" value="EGW33179.1"/>
    <property type="molecule type" value="Genomic_DNA"/>
</dbReference>
<dbReference type="OrthoDB" id="5576875at2759"/>
<dbReference type="eggNOG" id="ENOG502S6I5">
    <property type="taxonomic scope" value="Eukaryota"/>
</dbReference>
<evidence type="ECO:0000259" key="1">
    <source>
        <dbReference type="Pfam" id="PF13259"/>
    </source>
</evidence>
<reference evidence="2 3" key="1">
    <citation type="journal article" date="2011" name="Proc. Natl. Acad. Sci. U.S.A.">
        <title>Comparative genomics of xylose-fermenting fungi for enhanced biofuel production.</title>
        <authorList>
            <person name="Wohlbach D.J."/>
            <person name="Kuo A."/>
            <person name="Sato T.K."/>
            <person name="Potts K.M."/>
            <person name="Salamov A.A."/>
            <person name="LaButti K.M."/>
            <person name="Sun H."/>
            <person name="Clum A."/>
            <person name="Pangilinan J.L."/>
            <person name="Lindquist E.A."/>
            <person name="Lucas S."/>
            <person name="Lapidus A."/>
            <person name="Jin M."/>
            <person name="Gunawan C."/>
            <person name="Balan V."/>
            <person name="Dale B.E."/>
            <person name="Jeffries T.W."/>
            <person name="Zinkel R."/>
            <person name="Barry K.W."/>
            <person name="Grigoriev I.V."/>
            <person name="Gasch A.P."/>
        </authorList>
    </citation>
    <scope>NUCLEOTIDE SEQUENCE [LARGE SCALE GENOMIC DNA]</scope>
    <source>
        <strain evidence="3">NRRL Y-27907 / 11-Y1</strain>
    </source>
</reference>